<dbReference type="InterPro" id="IPR016162">
    <property type="entry name" value="Ald_DH_N"/>
</dbReference>
<evidence type="ECO:0000256" key="1">
    <source>
        <dbReference type="ARBA" id="ARBA00009986"/>
    </source>
</evidence>
<dbReference type="Gene3D" id="3.40.309.10">
    <property type="entry name" value="Aldehyde Dehydrogenase, Chain A, domain 2"/>
    <property type="match status" value="1"/>
</dbReference>
<dbReference type="Pfam" id="PF00171">
    <property type="entry name" value="Aldedh"/>
    <property type="match status" value="1"/>
</dbReference>
<keyword evidence="9" id="KW-1185">Reference proteome</keyword>
<evidence type="ECO:0000313" key="9">
    <source>
        <dbReference type="Proteomes" id="UP000755577"/>
    </source>
</evidence>
<dbReference type="GO" id="GO:0004030">
    <property type="term" value="F:aldehyde dehydrogenase [NAD(P)+] activity"/>
    <property type="evidence" value="ECO:0007669"/>
    <property type="project" value="UniProtKB-ARBA"/>
</dbReference>
<dbReference type="InterPro" id="IPR029510">
    <property type="entry name" value="Ald_DH_CS_GLU"/>
</dbReference>
<name>A0A6P2GG39_9BURK</name>
<evidence type="ECO:0000313" key="7">
    <source>
        <dbReference type="EMBL" id="VVU52236.1"/>
    </source>
</evidence>
<protein>
    <submittedName>
        <fullName evidence="7">Aldehyde dehydrogenase</fullName>
    </submittedName>
</protein>
<evidence type="ECO:0000256" key="4">
    <source>
        <dbReference type="RuleBase" id="RU003345"/>
    </source>
</evidence>
<dbReference type="Proteomes" id="UP000755577">
    <property type="component" value="Unassembled WGS sequence"/>
</dbReference>
<dbReference type="PROSITE" id="PS00687">
    <property type="entry name" value="ALDEHYDE_DEHYDR_GLU"/>
    <property type="match status" value="1"/>
</dbReference>
<dbReference type="InterPro" id="IPR016160">
    <property type="entry name" value="Ald_DH_CS_CYS"/>
</dbReference>
<dbReference type="InterPro" id="IPR016161">
    <property type="entry name" value="Ald_DH/histidinol_DH"/>
</dbReference>
<dbReference type="EMBL" id="JAFCIQ010000023">
    <property type="protein sequence ID" value="MBM2770070.1"/>
    <property type="molecule type" value="Genomic_DNA"/>
</dbReference>
<evidence type="ECO:0000256" key="3">
    <source>
        <dbReference type="PROSITE-ProRule" id="PRU10007"/>
    </source>
</evidence>
<dbReference type="AlphaFoldDB" id="A0A6P2GG39"/>
<dbReference type="FunFam" id="3.40.605.10:FF:000001">
    <property type="entry name" value="Aldehyde dehydrogenase 1"/>
    <property type="match status" value="1"/>
</dbReference>
<evidence type="ECO:0000256" key="2">
    <source>
        <dbReference type="ARBA" id="ARBA00023002"/>
    </source>
</evidence>
<dbReference type="GeneID" id="56503029"/>
<dbReference type="InterPro" id="IPR015590">
    <property type="entry name" value="Aldehyde_DH_dom"/>
</dbReference>
<dbReference type="FunFam" id="3.40.309.10:FF:000012">
    <property type="entry name" value="Betaine aldehyde dehydrogenase"/>
    <property type="match status" value="1"/>
</dbReference>
<sequence length="501" mass="53261">MNPTSTENYRHADWRQLAAQIAPRTLAHIAGRNVPARSGHTFAAINPATEAVIAEVASCDAADIDDAVRAAREAFESGVWSRCAPAERKRVLCRLGELIVAHGAELALLDSLNMGKRVADAISIDVPAAAGLFSWYGEAVDKLNGEVASTDPGNLAIVTREPLGVVGAVVPWNFPLDMVAWKVAPALAAGNSVVLKPAEQSPLSALRLAELALEAGLPPGVLNVVPGYGETAGRALGLHPDVDVLAFTGSTAVGKKFLEYAAQSNMKQVWLECGGKSPNLVFDDTDDLDLAARKACFGIFFNQGEVCSANSRLLVQRSIHDAFVDRLIAHAAAFMPGDPLDPASGMGAIVDEHQHRRVCDWIERGRKSATLAIGGGAPRIDGKGYFVEPTIFIDVKHGDPIARDEIFGPVLSVLPFDTEDEAVRLANDSIYGLAASVWTGSLSRAHRVSGRLRAGTVSVNTVDALSAQTPFGGFRQSGFGRDLSLHAIDKYTGLKTTWISY</sequence>
<feature type="domain" description="Aldehyde dehydrogenase" evidence="5">
    <location>
        <begin position="37"/>
        <end position="496"/>
    </location>
</feature>
<reference evidence="7 8" key="1">
    <citation type="submission" date="2019-09" db="EMBL/GenBank/DDBJ databases">
        <authorList>
            <person name="Depoorter E."/>
        </authorList>
    </citation>
    <scope>NUCLEOTIDE SEQUENCE [LARGE SCALE GENOMIC DNA]</scope>
    <source>
        <strain evidence="7">LMG 20980</strain>
    </source>
</reference>
<organism evidence="7 8">
    <name type="scientific">Burkholderia anthina</name>
    <dbReference type="NCBI Taxonomy" id="179879"/>
    <lineage>
        <taxon>Bacteria</taxon>
        <taxon>Pseudomonadati</taxon>
        <taxon>Pseudomonadota</taxon>
        <taxon>Betaproteobacteria</taxon>
        <taxon>Burkholderiales</taxon>
        <taxon>Burkholderiaceae</taxon>
        <taxon>Burkholderia</taxon>
        <taxon>Burkholderia cepacia complex</taxon>
    </lineage>
</organism>
<dbReference type="PANTHER" id="PTHR11699">
    <property type="entry name" value="ALDEHYDE DEHYDROGENASE-RELATED"/>
    <property type="match status" value="1"/>
</dbReference>
<dbReference type="PROSITE" id="PS00070">
    <property type="entry name" value="ALDEHYDE_DEHYDR_CYS"/>
    <property type="match status" value="1"/>
</dbReference>
<gene>
    <name evidence="7" type="ORF">BAN20980_04971</name>
    <name evidence="6" type="ORF">JQK92_27020</name>
</gene>
<dbReference type="CDD" id="cd07112">
    <property type="entry name" value="ALDH_GABALDH-PuuC"/>
    <property type="match status" value="1"/>
</dbReference>
<feature type="active site" evidence="3">
    <location>
        <position position="272"/>
    </location>
</feature>
<evidence type="ECO:0000259" key="5">
    <source>
        <dbReference type="Pfam" id="PF00171"/>
    </source>
</evidence>
<evidence type="ECO:0000313" key="8">
    <source>
        <dbReference type="Proteomes" id="UP000494201"/>
    </source>
</evidence>
<keyword evidence="2 4" id="KW-0560">Oxidoreductase</keyword>
<reference evidence="6 9" key="2">
    <citation type="submission" date="2021-02" db="EMBL/GenBank/DDBJ databases">
        <title>Draft genome of the type strains Burkholderia anthina DSM16086.</title>
        <authorList>
            <person name="Hertel R."/>
            <person name="Meissner J."/>
            <person name="Poehlein A."/>
            <person name="Daniel R."/>
            <person name="Commichau F.M."/>
        </authorList>
    </citation>
    <scope>NUCLEOTIDE SEQUENCE [LARGE SCALE GENOMIC DNA]</scope>
    <source>
        <strain evidence="6 9">DSM 16086</strain>
    </source>
</reference>
<dbReference type="Proteomes" id="UP000494201">
    <property type="component" value="Unassembled WGS sequence"/>
</dbReference>
<dbReference type="EMBL" id="CABVLY010000022">
    <property type="protein sequence ID" value="VVU52236.1"/>
    <property type="molecule type" value="Genomic_DNA"/>
</dbReference>
<proteinExistence type="inferred from homology"/>
<dbReference type="Gene3D" id="3.40.605.10">
    <property type="entry name" value="Aldehyde Dehydrogenase, Chain A, domain 1"/>
    <property type="match status" value="1"/>
</dbReference>
<dbReference type="RefSeq" id="WP_174927719.1">
    <property type="nucleotide sequence ID" value="NZ_CABVLY010000022.1"/>
</dbReference>
<comment type="similarity">
    <text evidence="1 4">Belongs to the aldehyde dehydrogenase family.</text>
</comment>
<dbReference type="SUPFAM" id="SSF53720">
    <property type="entry name" value="ALDH-like"/>
    <property type="match status" value="1"/>
</dbReference>
<dbReference type="InterPro" id="IPR016163">
    <property type="entry name" value="Ald_DH_C"/>
</dbReference>
<evidence type="ECO:0000313" key="6">
    <source>
        <dbReference type="EMBL" id="MBM2770070.1"/>
    </source>
</evidence>
<accession>A0A6P2GG39</accession>